<accession>A0A2W2EKS7</accession>
<proteinExistence type="predicted"/>
<protein>
    <submittedName>
        <fullName evidence="1">Uncharacterized protein</fullName>
    </submittedName>
</protein>
<sequence length="69" mass="8154">MDTLPGLEAGTRTERTEWRIIVNPDRPAARWISHHHTRESVELAARQYAVPIRIERRTVVTYTDEWREG</sequence>
<gene>
    <name evidence="1" type="ORF">C1I95_24710</name>
</gene>
<dbReference type="AlphaFoldDB" id="A0A2W2EKS7"/>
<organism evidence="1 2">
    <name type="scientific">Micromonospora craterilacus</name>
    <dbReference type="NCBI Taxonomy" id="1655439"/>
    <lineage>
        <taxon>Bacteria</taxon>
        <taxon>Bacillati</taxon>
        <taxon>Actinomycetota</taxon>
        <taxon>Actinomycetes</taxon>
        <taxon>Micromonosporales</taxon>
        <taxon>Micromonosporaceae</taxon>
        <taxon>Micromonospora</taxon>
    </lineage>
</organism>
<dbReference type="Proteomes" id="UP000248924">
    <property type="component" value="Unassembled WGS sequence"/>
</dbReference>
<dbReference type="RefSeq" id="WP_111217117.1">
    <property type="nucleotide sequence ID" value="NZ_POTY01000192.1"/>
</dbReference>
<dbReference type="EMBL" id="POTY01000192">
    <property type="protein sequence ID" value="PZG12948.1"/>
    <property type="molecule type" value="Genomic_DNA"/>
</dbReference>
<evidence type="ECO:0000313" key="2">
    <source>
        <dbReference type="Proteomes" id="UP000248924"/>
    </source>
</evidence>
<reference evidence="1 2" key="1">
    <citation type="submission" date="2018-01" db="EMBL/GenBank/DDBJ databases">
        <title>Draft genome sequence of Jishengella sp. NA12.</title>
        <authorList>
            <person name="Sahin N."/>
            <person name="Ay H."/>
            <person name="Saygin H."/>
        </authorList>
    </citation>
    <scope>NUCLEOTIDE SEQUENCE [LARGE SCALE GENOMIC DNA]</scope>
    <source>
        <strain evidence="1 2">NA12</strain>
    </source>
</reference>
<keyword evidence="2" id="KW-1185">Reference proteome</keyword>
<name>A0A2W2EKS7_9ACTN</name>
<comment type="caution">
    <text evidence="1">The sequence shown here is derived from an EMBL/GenBank/DDBJ whole genome shotgun (WGS) entry which is preliminary data.</text>
</comment>
<evidence type="ECO:0000313" key="1">
    <source>
        <dbReference type="EMBL" id="PZG12948.1"/>
    </source>
</evidence>